<protein>
    <submittedName>
        <fullName evidence="1">Uncharacterized protein</fullName>
    </submittedName>
</protein>
<sequence length="183" mass="20486">MNVKQIVNRAFMQIGDTPQEQYTPYHLLEYYNEGNHLLNALISQYCPSLATATYEDRGTGRIVLPFQCIGVLKVKADDAEVQGYHVLNLQTVVFDADHEQKITVDYIKTAGYKGLDDESGLPAELETLLVDYIVYRIMNLDITGITGNMVSALQSINNGLGNNESVIAEGYWNYGCKRTDYSS</sequence>
<evidence type="ECO:0000313" key="1">
    <source>
        <dbReference type="EMBL" id="DAD72017.1"/>
    </source>
</evidence>
<reference evidence="1" key="1">
    <citation type="journal article" date="2021" name="Proc. Natl. Acad. Sci. U.S.A.">
        <title>A Catalog of Tens of Thousands of Viruses from Human Metagenomes Reveals Hidden Associations with Chronic Diseases.</title>
        <authorList>
            <person name="Tisza M.J."/>
            <person name="Buck C.B."/>
        </authorList>
    </citation>
    <scope>NUCLEOTIDE SEQUENCE</scope>
    <source>
        <strain evidence="1">CtYMC43</strain>
    </source>
</reference>
<dbReference type="EMBL" id="BK015892">
    <property type="protein sequence ID" value="DAD72017.1"/>
    <property type="molecule type" value="Genomic_DNA"/>
</dbReference>
<organism evidence="1">
    <name type="scientific">Podoviridae sp. ctYMC43</name>
    <dbReference type="NCBI Taxonomy" id="2827619"/>
    <lineage>
        <taxon>Viruses</taxon>
        <taxon>Duplodnaviria</taxon>
        <taxon>Heunggongvirae</taxon>
        <taxon>Uroviricota</taxon>
        <taxon>Caudoviricetes</taxon>
    </lineage>
</organism>
<name>A0A8S5LPT2_9CAUD</name>
<proteinExistence type="predicted"/>
<accession>A0A8S5LPT2</accession>